<keyword evidence="3" id="KW-0255">Endonuclease</keyword>
<keyword evidence="5" id="KW-0694">RNA-binding</keyword>
<protein>
    <submittedName>
        <fullName evidence="6">Unannotated protein</fullName>
    </submittedName>
</protein>
<gene>
    <name evidence="6" type="ORF">UFOPK1726_00025</name>
</gene>
<dbReference type="SUPFAM" id="SSF54211">
    <property type="entry name" value="Ribosomal protein S5 domain 2-like"/>
    <property type="match status" value="1"/>
</dbReference>
<dbReference type="Pfam" id="PF00825">
    <property type="entry name" value="Ribonuclease_P"/>
    <property type="match status" value="1"/>
</dbReference>
<accession>A0A6J6DTT3</accession>
<evidence type="ECO:0000256" key="2">
    <source>
        <dbReference type="ARBA" id="ARBA00022722"/>
    </source>
</evidence>
<dbReference type="GO" id="GO:0030677">
    <property type="term" value="C:ribonuclease P complex"/>
    <property type="evidence" value="ECO:0007669"/>
    <property type="project" value="TreeGrafter"/>
</dbReference>
<evidence type="ECO:0000256" key="3">
    <source>
        <dbReference type="ARBA" id="ARBA00022759"/>
    </source>
</evidence>
<evidence type="ECO:0000256" key="4">
    <source>
        <dbReference type="ARBA" id="ARBA00022801"/>
    </source>
</evidence>
<dbReference type="PANTHER" id="PTHR33992:SF1">
    <property type="entry name" value="RIBONUCLEASE P PROTEIN COMPONENT"/>
    <property type="match status" value="1"/>
</dbReference>
<proteinExistence type="inferred from homology"/>
<dbReference type="InterPro" id="IPR020568">
    <property type="entry name" value="Ribosomal_Su5_D2-typ_SF"/>
</dbReference>
<dbReference type="HAMAP" id="MF_00227">
    <property type="entry name" value="RNase_P"/>
    <property type="match status" value="1"/>
</dbReference>
<dbReference type="Gene3D" id="3.30.230.10">
    <property type="match status" value="1"/>
</dbReference>
<keyword evidence="1" id="KW-0819">tRNA processing</keyword>
<keyword evidence="4" id="KW-0378">Hydrolase</keyword>
<dbReference type="GO" id="GO:0004526">
    <property type="term" value="F:ribonuclease P activity"/>
    <property type="evidence" value="ECO:0007669"/>
    <property type="project" value="InterPro"/>
</dbReference>
<sequence>MLPAKYRLRRRGDVANVLTNGRKTPAGVVVIHSLPKSKQPSEFAFVVSKKVGNSVVRHRVTRVLRHIVADQVTSFDPAQQIVVRALSKSAATPTQVIKDDFVAAVAKVNSYAN</sequence>
<dbReference type="InterPro" id="IPR000100">
    <property type="entry name" value="RNase_P"/>
</dbReference>
<reference evidence="6" key="1">
    <citation type="submission" date="2020-05" db="EMBL/GenBank/DDBJ databases">
        <authorList>
            <person name="Chiriac C."/>
            <person name="Salcher M."/>
            <person name="Ghai R."/>
            <person name="Kavagutti S V."/>
        </authorList>
    </citation>
    <scope>NUCLEOTIDE SEQUENCE</scope>
</reference>
<evidence type="ECO:0000256" key="5">
    <source>
        <dbReference type="ARBA" id="ARBA00022884"/>
    </source>
</evidence>
<dbReference type="GO" id="GO:0000049">
    <property type="term" value="F:tRNA binding"/>
    <property type="evidence" value="ECO:0007669"/>
    <property type="project" value="InterPro"/>
</dbReference>
<dbReference type="EMBL" id="CAEZTT010000001">
    <property type="protein sequence ID" value="CAB4566604.1"/>
    <property type="molecule type" value="Genomic_DNA"/>
</dbReference>
<name>A0A6J6DTT3_9ZZZZ</name>
<keyword evidence="2" id="KW-0540">Nuclease</keyword>
<organism evidence="6">
    <name type="scientific">freshwater metagenome</name>
    <dbReference type="NCBI Taxonomy" id="449393"/>
    <lineage>
        <taxon>unclassified sequences</taxon>
        <taxon>metagenomes</taxon>
        <taxon>ecological metagenomes</taxon>
    </lineage>
</organism>
<evidence type="ECO:0000313" key="6">
    <source>
        <dbReference type="EMBL" id="CAB4566604.1"/>
    </source>
</evidence>
<dbReference type="GO" id="GO:0042781">
    <property type="term" value="F:3'-tRNA processing endoribonuclease activity"/>
    <property type="evidence" value="ECO:0007669"/>
    <property type="project" value="TreeGrafter"/>
</dbReference>
<dbReference type="PANTHER" id="PTHR33992">
    <property type="entry name" value="RIBONUCLEASE P PROTEIN COMPONENT"/>
    <property type="match status" value="1"/>
</dbReference>
<dbReference type="InterPro" id="IPR014721">
    <property type="entry name" value="Ribsml_uS5_D2-typ_fold_subgr"/>
</dbReference>
<dbReference type="AlphaFoldDB" id="A0A6J6DTT3"/>
<dbReference type="NCBIfam" id="TIGR00188">
    <property type="entry name" value="rnpA"/>
    <property type="match status" value="1"/>
</dbReference>
<evidence type="ECO:0000256" key="1">
    <source>
        <dbReference type="ARBA" id="ARBA00022694"/>
    </source>
</evidence>